<reference evidence="2" key="1">
    <citation type="submission" date="2021-01" db="UniProtKB">
        <authorList>
            <consortium name="EnsemblMetazoa"/>
        </authorList>
    </citation>
    <scope>IDENTIFICATION</scope>
</reference>
<dbReference type="OrthoDB" id="5980153at2759"/>
<keyword evidence="3" id="KW-1185">Reference proteome</keyword>
<dbReference type="EnsemblMetazoa" id="CLYHEMT007471.3">
    <property type="protein sequence ID" value="CLYHEMP007471.3"/>
    <property type="gene ID" value="CLYHEMG007471"/>
</dbReference>
<proteinExistence type="predicted"/>
<dbReference type="AlphaFoldDB" id="A0A7M5V7S6"/>
<organism evidence="2 3">
    <name type="scientific">Clytia hemisphaerica</name>
    <dbReference type="NCBI Taxonomy" id="252671"/>
    <lineage>
        <taxon>Eukaryota</taxon>
        <taxon>Metazoa</taxon>
        <taxon>Cnidaria</taxon>
        <taxon>Hydrozoa</taxon>
        <taxon>Hydroidolina</taxon>
        <taxon>Leptothecata</taxon>
        <taxon>Obeliida</taxon>
        <taxon>Clytiidae</taxon>
        <taxon>Clytia</taxon>
    </lineage>
</organism>
<name>A0A7M5V7S6_9CNID</name>
<evidence type="ECO:0000313" key="2">
    <source>
        <dbReference type="EnsemblMetazoa" id="CLYHEMP007471.3"/>
    </source>
</evidence>
<protein>
    <submittedName>
        <fullName evidence="2">Uncharacterized protein</fullName>
    </submittedName>
</protein>
<feature type="region of interest" description="Disordered" evidence="1">
    <location>
        <begin position="1"/>
        <end position="21"/>
    </location>
</feature>
<feature type="compositionally biased region" description="Basic and acidic residues" evidence="1">
    <location>
        <begin position="1"/>
        <end position="14"/>
    </location>
</feature>
<sequence length="114" mass="13205">EAKLRTIQRKEKEAQGLAKPSNHVGNLDNYVFDRDGVIKFVESLPNDKPPIMRQIAINFKIKHKNGNVPENGGQIISNFLQVSKVDLDRFGGQTERKRLRIRKKKRRCVFLAFF</sequence>
<dbReference type="Proteomes" id="UP000594262">
    <property type="component" value="Unplaced"/>
</dbReference>
<evidence type="ECO:0000313" key="3">
    <source>
        <dbReference type="Proteomes" id="UP000594262"/>
    </source>
</evidence>
<accession>A0A7M5V7S6</accession>
<evidence type="ECO:0000256" key="1">
    <source>
        <dbReference type="SAM" id="MobiDB-lite"/>
    </source>
</evidence>